<dbReference type="Pfam" id="PF21467">
    <property type="entry name" value="BetaGal_gal-bd"/>
    <property type="match status" value="1"/>
</dbReference>
<dbReference type="InterPro" id="IPR026283">
    <property type="entry name" value="B-gal_1-like"/>
</dbReference>
<reference evidence="10" key="1">
    <citation type="submission" date="2022-01" db="EMBL/GenBank/DDBJ databases">
        <authorList>
            <person name="King R."/>
        </authorList>
    </citation>
    <scope>NUCLEOTIDE SEQUENCE</scope>
</reference>
<dbReference type="InterPro" id="IPR017853">
    <property type="entry name" value="GH"/>
</dbReference>
<sequence length="660" mass="75450">MALANVLPTSYEHYTAGGIHVGLNADKPYFTLNERNITIYSGAVHYFRVPKPYWRDRLRKLRAAGLNTVETYVPWNLHEPQPGWFDFGQGGSDMQDLLAVEEFLKIAKEEDLFAIVRPGPFICSEWEFGGLPSWLLREKNIKVRTSDEIFMKYVTRYFNVLLPLLALLQFTRGGPIIAFQVENEYGSTSNPGKFIPDRNYLRQLHRIMTGNGLVELLVTSDSPTLSGTSGTLPGVFLQTANFGGNPKPDFDKLKELQPNRPIMAMEFWTGWFDHWSETHHTRGDEDFYNTYELILKYPASVNMYMFHGGTSFGFMNGANLENSLSDNSGFQPDTTSYDYDSPLSESGDYTLKYVMVKELLEKYNPVKTRIPQTPHQARKISHEPQEIQSHLPFNALLNLSPKLVSQQLVPMENLPINNMSGQSYGYIVYRKRLDIPANSTLTIGGRICDTLIVLINGNMVTKPVSNVNDLNKFGSWRLKNSKLSLGTQNLVGATLDLLVENWGRVNFGYLDQFNQYKGLWQDGVYLNNKQLSDWEIFPLEFKRAWTRSLSGWKAPNKPPIAGPALYKTRLFVNNTLDTYLDMSDWYKGIVIVNDFVLGRYSRIGPQQSLYLPGPFLQQGWNDIIVFEHYIPAKQITFSIKPIYKTRFRNKALQLVDHLLG</sequence>
<dbReference type="EC" id="3.2.1.23" evidence="5"/>
<dbReference type="AlphaFoldDB" id="A0A9N9SAI5"/>
<evidence type="ECO:0000256" key="1">
    <source>
        <dbReference type="ARBA" id="ARBA00009809"/>
    </source>
</evidence>
<dbReference type="SUPFAM" id="SSF49785">
    <property type="entry name" value="Galactose-binding domain-like"/>
    <property type="match status" value="1"/>
</dbReference>
<dbReference type="SUPFAM" id="SSF51445">
    <property type="entry name" value="(Trans)glycosidases"/>
    <property type="match status" value="1"/>
</dbReference>
<dbReference type="InterPro" id="IPR008979">
    <property type="entry name" value="Galactose-bd-like_sf"/>
</dbReference>
<dbReference type="Gene3D" id="3.20.20.80">
    <property type="entry name" value="Glycosidases"/>
    <property type="match status" value="1"/>
</dbReference>
<dbReference type="Proteomes" id="UP001153737">
    <property type="component" value="Chromosome 12"/>
</dbReference>
<evidence type="ECO:0000313" key="10">
    <source>
        <dbReference type="EMBL" id="CAG9815746.1"/>
    </source>
</evidence>
<dbReference type="Gene3D" id="2.60.120.260">
    <property type="entry name" value="Galactose-binding domain-like"/>
    <property type="match status" value="2"/>
</dbReference>
<feature type="active site" description="Proton donor" evidence="4">
    <location>
        <position position="184"/>
    </location>
</feature>
<evidence type="ECO:0000256" key="2">
    <source>
        <dbReference type="ARBA" id="ARBA00022801"/>
    </source>
</evidence>
<dbReference type="OrthoDB" id="1657402at2759"/>
<dbReference type="GO" id="GO:0005975">
    <property type="term" value="P:carbohydrate metabolic process"/>
    <property type="evidence" value="ECO:0007669"/>
    <property type="project" value="InterPro"/>
</dbReference>
<dbReference type="InterPro" id="IPR048912">
    <property type="entry name" value="BetaGal1-like_ABD1"/>
</dbReference>
<dbReference type="InterPro" id="IPR019801">
    <property type="entry name" value="Glyco_hydro_35_CS"/>
</dbReference>
<dbReference type="PANTHER" id="PTHR23421">
    <property type="entry name" value="BETA-GALACTOSIDASE RELATED"/>
    <property type="match status" value="1"/>
</dbReference>
<feature type="domain" description="Beta-galactosidase galactose-binding" evidence="9">
    <location>
        <begin position="563"/>
        <end position="621"/>
    </location>
</feature>
<name>A0A9N9SAI5_PHACE</name>
<accession>A0A9N9SAI5</accession>
<keyword evidence="2 5" id="KW-0378">Hydrolase</keyword>
<comment type="similarity">
    <text evidence="1 6">Belongs to the glycosyl hydrolase 35 family.</text>
</comment>
<dbReference type="PRINTS" id="PR00742">
    <property type="entry name" value="GLHYDRLASE35"/>
</dbReference>
<gene>
    <name evidence="10" type="ORF">PHAECO_LOCUS3152</name>
</gene>
<feature type="domain" description="Glycoside hydrolase 35 catalytic" evidence="7">
    <location>
        <begin position="30"/>
        <end position="362"/>
    </location>
</feature>
<dbReference type="InterPro" id="IPR048913">
    <property type="entry name" value="BetaGal_gal-bd"/>
</dbReference>
<dbReference type="InterPro" id="IPR001944">
    <property type="entry name" value="Glycoside_Hdrlase_35"/>
</dbReference>
<organism evidence="10 11">
    <name type="scientific">Phaedon cochleariae</name>
    <name type="common">Mustard beetle</name>
    <dbReference type="NCBI Taxonomy" id="80249"/>
    <lineage>
        <taxon>Eukaryota</taxon>
        <taxon>Metazoa</taxon>
        <taxon>Ecdysozoa</taxon>
        <taxon>Arthropoda</taxon>
        <taxon>Hexapoda</taxon>
        <taxon>Insecta</taxon>
        <taxon>Pterygota</taxon>
        <taxon>Neoptera</taxon>
        <taxon>Endopterygota</taxon>
        <taxon>Coleoptera</taxon>
        <taxon>Polyphaga</taxon>
        <taxon>Cucujiformia</taxon>
        <taxon>Chrysomeloidea</taxon>
        <taxon>Chrysomelidae</taxon>
        <taxon>Chrysomelinae</taxon>
        <taxon>Chrysomelini</taxon>
        <taxon>Phaedon</taxon>
    </lineage>
</organism>
<comment type="catalytic activity">
    <reaction evidence="5">
        <text>Hydrolysis of terminal non-reducing beta-D-galactose residues in beta-D-galactosides.</text>
        <dbReference type="EC" id="3.2.1.23"/>
    </reaction>
</comment>
<dbReference type="InterPro" id="IPR031330">
    <property type="entry name" value="Gly_Hdrlase_35_cat"/>
</dbReference>
<evidence type="ECO:0000256" key="5">
    <source>
        <dbReference type="RuleBase" id="RU000675"/>
    </source>
</evidence>
<dbReference type="FunFam" id="2.60.120.260:FF:000049">
    <property type="entry name" value="Beta-galactosidase"/>
    <property type="match status" value="1"/>
</dbReference>
<keyword evidence="11" id="KW-1185">Reference proteome</keyword>
<dbReference type="EMBL" id="OU896718">
    <property type="protein sequence ID" value="CAG9815746.1"/>
    <property type="molecule type" value="Genomic_DNA"/>
</dbReference>
<evidence type="ECO:0000256" key="4">
    <source>
        <dbReference type="PIRSR" id="PIRSR006336-1"/>
    </source>
</evidence>
<evidence type="ECO:0000259" key="9">
    <source>
        <dbReference type="Pfam" id="PF21467"/>
    </source>
</evidence>
<dbReference type="PIRSF" id="PIRSF006336">
    <property type="entry name" value="B-gal"/>
    <property type="match status" value="1"/>
</dbReference>
<reference evidence="10" key="2">
    <citation type="submission" date="2022-10" db="EMBL/GenBank/DDBJ databases">
        <authorList>
            <consortium name="ENA_rothamsted_submissions"/>
            <consortium name="culmorum"/>
            <person name="King R."/>
        </authorList>
    </citation>
    <scope>NUCLEOTIDE SEQUENCE</scope>
</reference>
<evidence type="ECO:0000256" key="6">
    <source>
        <dbReference type="RuleBase" id="RU003679"/>
    </source>
</evidence>
<dbReference type="PROSITE" id="PS01182">
    <property type="entry name" value="GLYCOSYL_HYDROL_F35"/>
    <property type="match status" value="1"/>
</dbReference>
<evidence type="ECO:0000313" key="11">
    <source>
        <dbReference type="Proteomes" id="UP001153737"/>
    </source>
</evidence>
<proteinExistence type="inferred from homology"/>
<evidence type="ECO:0000259" key="7">
    <source>
        <dbReference type="Pfam" id="PF01301"/>
    </source>
</evidence>
<dbReference type="Pfam" id="PF01301">
    <property type="entry name" value="Glyco_hydro_35"/>
    <property type="match status" value="1"/>
</dbReference>
<dbReference type="Pfam" id="PF21317">
    <property type="entry name" value="BetaGal_ABD_1"/>
    <property type="match status" value="1"/>
</dbReference>
<evidence type="ECO:0000259" key="8">
    <source>
        <dbReference type="Pfam" id="PF21317"/>
    </source>
</evidence>
<evidence type="ECO:0000256" key="3">
    <source>
        <dbReference type="ARBA" id="ARBA00023295"/>
    </source>
</evidence>
<feature type="domain" description="Beta-galactosidase 1-like first all-beta" evidence="8">
    <location>
        <begin position="421"/>
        <end position="540"/>
    </location>
</feature>
<dbReference type="GO" id="GO:0004565">
    <property type="term" value="F:beta-galactosidase activity"/>
    <property type="evidence" value="ECO:0007669"/>
    <property type="project" value="UniProtKB-EC"/>
</dbReference>
<protein>
    <recommendedName>
        <fullName evidence="5">Beta-galactosidase</fullName>
        <ecNumber evidence="5">3.2.1.23</ecNumber>
    </recommendedName>
</protein>
<keyword evidence="3 5" id="KW-0326">Glycosidase</keyword>
<feature type="active site" description="Nucleophile" evidence="4">
    <location>
        <position position="266"/>
    </location>
</feature>